<dbReference type="PROSITE" id="PS51186">
    <property type="entry name" value="GNAT"/>
    <property type="match status" value="1"/>
</dbReference>
<comment type="caution">
    <text evidence="2">The sequence shown here is derived from an EMBL/GenBank/DDBJ whole genome shotgun (WGS) entry which is preliminary data.</text>
</comment>
<reference evidence="2 3" key="1">
    <citation type="submission" date="2024-07" db="EMBL/GenBank/DDBJ databases">
        <title>The genome sequence of type strain Sediminicola luteus GDMCC 1.2596T.</title>
        <authorList>
            <person name="Liu Y."/>
        </authorList>
    </citation>
    <scope>NUCLEOTIDE SEQUENCE [LARGE SCALE GENOMIC DNA]</scope>
    <source>
        <strain evidence="2 3">GDMCC 1.2596</strain>
    </source>
</reference>
<name>A0ABV2TZL1_9FLAO</name>
<accession>A0ABV2TZL1</accession>
<proteinExistence type="predicted"/>
<evidence type="ECO:0000313" key="2">
    <source>
        <dbReference type="EMBL" id="MET7030347.1"/>
    </source>
</evidence>
<dbReference type="CDD" id="cd04301">
    <property type="entry name" value="NAT_SF"/>
    <property type="match status" value="1"/>
</dbReference>
<feature type="domain" description="N-acetyltransferase" evidence="1">
    <location>
        <begin position="1"/>
        <end position="137"/>
    </location>
</feature>
<protein>
    <submittedName>
        <fullName evidence="2">GNAT family N-acetyltransferase</fullName>
    </submittedName>
</protein>
<dbReference type="RefSeq" id="WP_354619142.1">
    <property type="nucleotide sequence ID" value="NZ_JBEWYP010000008.1"/>
</dbReference>
<dbReference type="InterPro" id="IPR000182">
    <property type="entry name" value="GNAT_dom"/>
</dbReference>
<organism evidence="2 3">
    <name type="scientific">Sediminicola luteus</name>
    <dbReference type="NCBI Taxonomy" id="319238"/>
    <lineage>
        <taxon>Bacteria</taxon>
        <taxon>Pseudomonadati</taxon>
        <taxon>Bacteroidota</taxon>
        <taxon>Flavobacteriia</taxon>
        <taxon>Flavobacteriales</taxon>
        <taxon>Flavobacteriaceae</taxon>
        <taxon>Sediminicola</taxon>
    </lineage>
</organism>
<dbReference type="SUPFAM" id="SSF55729">
    <property type="entry name" value="Acyl-CoA N-acyltransferases (Nat)"/>
    <property type="match status" value="1"/>
</dbReference>
<sequence>MGTIIKTIPAPATWSLRQAVMWPDKPLDYIKLPHDHLGLHFGLFRDEELVTVASLFIIDDNAQFRKLATKTSEQGKGYGSHMLQHLLKVAHSKGVEKIWCNARKEKTGFYHKLGLIETTQTFSKGNINYVVMEKMLP</sequence>
<dbReference type="InterPro" id="IPR016181">
    <property type="entry name" value="Acyl_CoA_acyltransferase"/>
</dbReference>
<dbReference type="Pfam" id="PF00583">
    <property type="entry name" value="Acetyltransf_1"/>
    <property type="match status" value="1"/>
</dbReference>
<dbReference type="EMBL" id="JBEWYP010000008">
    <property type="protein sequence ID" value="MET7030347.1"/>
    <property type="molecule type" value="Genomic_DNA"/>
</dbReference>
<dbReference type="Proteomes" id="UP001549773">
    <property type="component" value="Unassembled WGS sequence"/>
</dbReference>
<gene>
    <name evidence="2" type="ORF">ABXZ32_13140</name>
</gene>
<keyword evidence="3" id="KW-1185">Reference proteome</keyword>
<evidence type="ECO:0000313" key="3">
    <source>
        <dbReference type="Proteomes" id="UP001549773"/>
    </source>
</evidence>
<evidence type="ECO:0000259" key="1">
    <source>
        <dbReference type="PROSITE" id="PS51186"/>
    </source>
</evidence>
<dbReference type="Gene3D" id="3.40.630.30">
    <property type="match status" value="1"/>
</dbReference>